<evidence type="ECO:0000313" key="2">
    <source>
        <dbReference type="Proteomes" id="UP000789920"/>
    </source>
</evidence>
<reference evidence="1" key="1">
    <citation type="submission" date="2021-06" db="EMBL/GenBank/DDBJ databases">
        <authorList>
            <person name="Kallberg Y."/>
            <person name="Tangrot J."/>
            <person name="Rosling A."/>
        </authorList>
    </citation>
    <scope>NUCLEOTIDE SEQUENCE</scope>
    <source>
        <strain evidence="1">MA461A</strain>
    </source>
</reference>
<gene>
    <name evidence="1" type="ORF">RPERSI_LOCUS4102</name>
</gene>
<protein>
    <submittedName>
        <fullName evidence="1">26600_t:CDS:1</fullName>
    </submittedName>
</protein>
<comment type="caution">
    <text evidence="1">The sequence shown here is derived from an EMBL/GenBank/DDBJ whole genome shotgun (WGS) entry which is preliminary data.</text>
</comment>
<name>A0ACA9LX29_9GLOM</name>
<proteinExistence type="predicted"/>
<dbReference type="EMBL" id="CAJVQC010005476">
    <property type="protein sequence ID" value="CAG8554518.1"/>
    <property type="molecule type" value="Genomic_DNA"/>
</dbReference>
<feature type="non-terminal residue" evidence="1">
    <location>
        <position position="1"/>
    </location>
</feature>
<sequence>APIISQPYDDLYNLLTRFMKPNNDFKENKFTFCFSKDETNSQYQHRYYDNPESTTTLGKFKERVNLIDLSKRTEKLLHFGSVFSSTRIVMQLPQSQNFWKKLKSKMLPNNPTIINITNRIIDKIGGSNRFVGAHARLGDGFFFENQNKIVQGLIKNIQRDFKNINKTNDRACLPTKIFLATDVKRNHPSLQLFFQTFPCVYTIDDFNDLLEPLKHLKNPKDGMIMYEFLLPLVDLLVVSKGNKFYRTRRSTFSTYAEQLHNIRY</sequence>
<dbReference type="Proteomes" id="UP000789920">
    <property type="component" value="Unassembled WGS sequence"/>
</dbReference>
<accession>A0ACA9LX29</accession>
<keyword evidence="2" id="KW-1185">Reference proteome</keyword>
<organism evidence="1 2">
    <name type="scientific">Racocetra persica</name>
    <dbReference type="NCBI Taxonomy" id="160502"/>
    <lineage>
        <taxon>Eukaryota</taxon>
        <taxon>Fungi</taxon>
        <taxon>Fungi incertae sedis</taxon>
        <taxon>Mucoromycota</taxon>
        <taxon>Glomeromycotina</taxon>
        <taxon>Glomeromycetes</taxon>
        <taxon>Diversisporales</taxon>
        <taxon>Gigasporaceae</taxon>
        <taxon>Racocetra</taxon>
    </lineage>
</organism>
<evidence type="ECO:0000313" key="1">
    <source>
        <dbReference type="EMBL" id="CAG8554518.1"/>
    </source>
</evidence>